<dbReference type="EMBL" id="FUYV01000009">
    <property type="protein sequence ID" value="SKC04913.1"/>
    <property type="molecule type" value="Genomic_DNA"/>
</dbReference>
<evidence type="ECO:0000313" key="1">
    <source>
        <dbReference type="EMBL" id="SKC04913.1"/>
    </source>
</evidence>
<dbReference type="STRING" id="889453.SAMN03080601_01776"/>
<name>A0A1T5G8U0_9BACT</name>
<dbReference type="Proteomes" id="UP000191055">
    <property type="component" value="Unassembled WGS sequence"/>
</dbReference>
<sequence>MVSEEKVYFSNALPIIWNDVAKIVFFRKFCQNCNHFKREMFFD</sequence>
<dbReference type="AlphaFoldDB" id="A0A1T5G8U0"/>
<accession>A0A1T5G8U0</accession>
<evidence type="ECO:0000313" key="2">
    <source>
        <dbReference type="Proteomes" id="UP000191055"/>
    </source>
</evidence>
<protein>
    <submittedName>
        <fullName evidence="1">Uncharacterized protein</fullName>
    </submittedName>
</protein>
<reference evidence="1 2" key="1">
    <citation type="submission" date="2017-02" db="EMBL/GenBank/DDBJ databases">
        <authorList>
            <person name="Peterson S.W."/>
        </authorList>
    </citation>
    <scope>NUCLEOTIDE SEQUENCE [LARGE SCALE GENOMIC DNA]</scope>
    <source>
        <strain evidence="1 2">DSM 24412</strain>
    </source>
</reference>
<proteinExistence type="predicted"/>
<gene>
    <name evidence="1" type="ORF">SAMN03080601_01776</name>
</gene>
<organism evidence="1 2">
    <name type="scientific">Alkalitalea saponilacus</name>
    <dbReference type="NCBI Taxonomy" id="889453"/>
    <lineage>
        <taxon>Bacteria</taxon>
        <taxon>Pseudomonadati</taxon>
        <taxon>Bacteroidota</taxon>
        <taxon>Bacteroidia</taxon>
        <taxon>Marinilabiliales</taxon>
        <taxon>Marinilabiliaceae</taxon>
        <taxon>Alkalitalea</taxon>
    </lineage>
</organism>
<keyword evidence="2" id="KW-1185">Reference proteome</keyword>